<dbReference type="Pfam" id="PF01419">
    <property type="entry name" value="Jacalin"/>
    <property type="match status" value="1"/>
</dbReference>
<dbReference type="Proteomes" id="UP000191342">
    <property type="component" value="Unassembled WGS sequence"/>
</dbReference>
<dbReference type="EMBL" id="MLQL01000076">
    <property type="protein sequence ID" value="OQE11243.1"/>
    <property type="molecule type" value="Genomic_DNA"/>
</dbReference>
<keyword evidence="4" id="KW-1185">Reference proteome</keyword>
<feature type="compositionally biased region" description="Polar residues" evidence="1">
    <location>
        <begin position="253"/>
        <end position="266"/>
    </location>
</feature>
<dbReference type="SUPFAM" id="SSF51101">
    <property type="entry name" value="Mannose-binding lectins"/>
    <property type="match status" value="1"/>
</dbReference>
<feature type="compositionally biased region" description="Basic and acidic residues" evidence="1">
    <location>
        <begin position="635"/>
        <end position="647"/>
    </location>
</feature>
<feature type="compositionally biased region" description="Basic and acidic residues" evidence="1">
    <location>
        <begin position="510"/>
        <end position="532"/>
    </location>
</feature>
<evidence type="ECO:0000259" key="2">
    <source>
        <dbReference type="PROSITE" id="PS51752"/>
    </source>
</evidence>
<dbReference type="Gene3D" id="2.100.10.30">
    <property type="entry name" value="Jacalin-like lectin domain"/>
    <property type="match status" value="1"/>
</dbReference>
<dbReference type="PROSITE" id="PS51752">
    <property type="entry name" value="JACALIN_LECTIN"/>
    <property type="match status" value="1"/>
</dbReference>
<feature type="region of interest" description="Disordered" evidence="1">
    <location>
        <begin position="240"/>
        <end position="271"/>
    </location>
</feature>
<evidence type="ECO:0000313" key="4">
    <source>
        <dbReference type="Proteomes" id="UP000191342"/>
    </source>
</evidence>
<sequence length="669" mass="75978">MSAYPFEVLVNSGSIGGNGGGEIGILAKTGGLVEKVGVWASGRDIIGVYVQFTNDEEKQQMGSGKWGDYSEFIFEAAETVKSLSLWGNGKGTNLGRIKFTTSTGRSFDCGGHNGKDEFPQDVGSGLWVGIKGRCGATVDMLGVYFLKKVDSMSMKDVKFKNDPTGTSKGIKSKSVKSSQFPWQGKAYDYKFDLPRLEKESHTVTETSSKTTSLALGFREQWSGEVNLYITKTTLELESSQTIQHSWTKEKSTADTSETTEGVTSGASGHIAGPGDGVIVEAVTYAGQLDLEYTATIVVKMASGATYNIPTTGTMKKVAYSKVYMSVRPISEDSTVPPGESENRSADDQQFDSSLEERAADKSQDEETTWAPRDEEDNRYNQYNTNSSGNRDDEPFENPDQSRDQEDEGQEYSDWQRGMEYNQPEEEDENGGWQGQENNDRKNDGENEERSYGRRNYDAEVQTFEDEQQGYQTSDRWSNDRNKEDNIEERSYTKRDQENEERIQNEQSDLSSERWNQDQEYDNRDSQNEREEIAYNQRDQEDEQPAQDEQENLSSEQWGRDHEFNVRSDENEEESPYNRRTEANEDEEENNRQASRWNQDQPDENQAYGFDGTKEENSNQSRFQNEQVGDYTTSRGQDEERYGEEQEYGRGYGFAQDEIQTRYNEFSARG</sequence>
<feature type="compositionally biased region" description="Basic and acidic residues" evidence="1">
    <location>
        <begin position="354"/>
        <end position="364"/>
    </location>
</feature>
<feature type="compositionally biased region" description="Basic and acidic residues" evidence="1">
    <location>
        <begin position="437"/>
        <end position="457"/>
    </location>
</feature>
<feature type="domain" description="Jacalin-type lectin" evidence="2">
    <location>
        <begin position="9"/>
        <end position="147"/>
    </location>
</feature>
<evidence type="ECO:0000313" key="3">
    <source>
        <dbReference type="EMBL" id="OQE11243.1"/>
    </source>
</evidence>
<dbReference type="AlphaFoldDB" id="A0A1V6SCB3"/>
<comment type="caution">
    <text evidence="3">The sequence shown here is derived from an EMBL/GenBank/DDBJ whole genome shotgun (WGS) entry which is preliminary data.</text>
</comment>
<proteinExistence type="predicted"/>
<feature type="compositionally biased region" description="Basic and acidic residues" evidence="1">
    <location>
        <begin position="476"/>
        <end position="503"/>
    </location>
</feature>
<dbReference type="OrthoDB" id="4337695at2759"/>
<accession>A0A1V6SCB3</accession>
<protein>
    <recommendedName>
        <fullName evidence="2">Jacalin-type lectin domain-containing protein</fullName>
    </recommendedName>
</protein>
<gene>
    <name evidence="3" type="ORF">PENFLA_c076G08800</name>
</gene>
<dbReference type="InterPro" id="IPR036404">
    <property type="entry name" value="Jacalin-like_lectin_dom_sf"/>
</dbReference>
<feature type="region of interest" description="Disordered" evidence="1">
    <location>
        <begin position="330"/>
        <end position="655"/>
    </location>
</feature>
<name>A0A1V6SCB3_9EURO</name>
<feature type="compositionally biased region" description="Basic and acidic residues" evidence="1">
    <location>
        <begin position="557"/>
        <end position="568"/>
    </location>
</feature>
<evidence type="ECO:0000256" key="1">
    <source>
        <dbReference type="SAM" id="MobiDB-lite"/>
    </source>
</evidence>
<organism evidence="3 4">
    <name type="scientific">Penicillium flavigenum</name>
    <dbReference type="NCBI Taxonomy" id="254877"/>
    <lineage>
        <taxon>Eukaryota</taxon>
        <taxon>Fungi</taxon>
        <taxon>Dikarya</taxon>
        <taxon>Ascomycota</taxon>
        <taxon>Pezizomycotina</taxon>
        <taxon>Eurotiomycetes</taxon>
        <taxon>Eurotiomycetidae</taxon>
        <taxon>Eurotiales</taxon>
        <taxon>Aspergillaceae</taxon>
        <taxon>Penicillium</taxon>
    </lineage>
</organism>
<feature type="compositionally biased region" description="Polar residues" evidence="1">
    <location>
        <begin position="617"/>
        <end position="633"/>
    </location>
</feature>
<dbReference type="InterPro" id="IPR001229">
    <property type="entry name" value="Jacalin-like_lectin_dom"/>
</dbReference>
<reference evidence="4" key="1">
    <citation type="journal article" date="2017" name="Nat. Microbiol.">
        <title>Global analysis of biosynthetic gene clusters reveals vast potential of secondary metabolite production in Penicillium species.</title>
        <authorList>
            <person name="Nielsen J.C."/>
            <person name="Grijseels S."/>
            <person name="Prigent S."/>
            <person name="Ji B."/>
            <person name="Dainat J."/>
            <person name="Nielsen K.F."/>
            <person name="Frisvad J.C."/>
            <person name="Workman M."/>
            <person name="Nielsen J."/>
        </authorList>
    </citation>
    <scope>NUCLEOTIDE SEQUENCE [LARGE SCALE GENOMIC DNA]</scope>
    <source>
        <strain evidence="4">IBT 14082</strain>
    </source>
</reference>
<feature type="compositionally biased region" description="Acidic residues" evidence="1">
    <location>
        <begin position="539"/>
        <end position="550"/>
    </location>
</feature>
<feature type="compositionally biased region" description="Polar residues" evidence="1">
    <location>
        <begin position="379"/>
        <end position="388"/>
    </location>
</feature>